<accession>A0AAJ1UER0</accession>
<dbReference type="InterPro" id="IPR003593">
    <property type="entry name" value="AAA+_ATPase"/>
</dbReference>
<protein>
    <submittedName>
        <fullName evidence="2">DNA polymerase III subunit delta</fullName>
        <ecNumber evidence="2">2.7.7.7</ecNumber>
    </submittedName>
</protein>
<evidence type="ECO:0000313" key="2">
    <source>
        <dbReference type="EMBL" id="MDQ2094916.1"/>
    </source>
</evidence>
<dbReference type="InterPro" id="IPR050238">
    <property type="entry name" value="DNA_Rep/Repair_Clamp_Loader"/>
</dbReference>
<feature type="domain" description="AAA+ ATPase" evidence="1">
    <location>
        <begin position="43"/>
        <end position="217"/>
    </location>
</feature>
<dbReference type="GO" id="GO:0006261">
    <property type="term" value="P:DNA-templated DNA replication"/>
    <property type="evidence" value="ECO:0007669"/>
    <property type="project" value="TreeGrafter"/>
</dbReference>
<dbReference type="PANTHER" id="PTHR11669">
    <property type="entry name" value="REPLICATION FACTOR C / DNA POLYMERASE III GAMMA-TAU SUBUNIT"/>
    <property type="match status" value="1"/>
</dbReference>
<keyword evidence="2" id="KW-0548">Nucleotidyltransferase</keyword>
<dbReference type="Proteomes" id="UP001227162">
    <property type="component" value="Unassembled WGS sequence"/>
</dbReference>
<dbReference type="SMART" id="SM00382">
    <property type="entry name" value="AAA"/>
    <property type="match status" value="1"/>
</dbReference>
<comment type="caution">
    <text evidence="2">The sequence shown here is derived from an EMBL/GenBank/DDBJ whole genome shotgun (WGS) entry which is preliminary data.</text>
</comment>
<dbReference type="Pfam" id="PF13177">
    <property type="entry name" value="DNA_pol3_delta2"/>
    <property type="match status" value="1"/>
</dbReference>
<dbReference type="RefSeq" id="WP_317626523.1">
    <property type="nucleotide sequence ID" value="NZ_JANFFA010000003.1"/>
</dbReference>
<dbReference type="GO" id="GO:0009360">
    <property type="term" value="C:DNA polymerase III complex"/>
    <property type="evidence" value="ECO:0007669"/>
    <property type="project" value="TreeGrafter"/>
</dbReference>
<evidence type="ECO:0000313" key="3">
    <source>
        <dbReference type="Proteomes" id="UP001227162"/>
    </source>
</evidence>
<gene>
    <name evidence="2" type="ORF">NOI20_12405</name>
</gene>
<proteinExistence type="predicted"/>
<sequence>MTTSAQIEPDRVEGAPHPRETARLIGQGVAEAAFLDAYNSGRLHHAWLLTGPRGVGKATLAWVIARFLLATPEAQEGGLFGEAPPAPDRLDIAEDHPVRARIMALSEPGLFLLRRGGTGRDQDERDKNFVDGKIAADILVGEVRKLTRFLGLSAADGGRRVVIVDAADEMNTSAANALLKMLEEPPAKTTMLLISHQPSRLLPTIRSRCRELRLKPLGQEDMAEALRQAGADPGGRAAALAEISGGSVGEAVRLINLGGMDTYAELVGLIGTAPRLDRPRALKLAEKAAARGGEAKLDLLIGLIELLLARMARAGALGRALPEAAEGEAALFARLSPDAYRARKWAELAEELGPRMRHGRAVNLDPAALILDTILRISDSAG</sequence>
<dbReference type="Gene3D" id="3.40.50.300">
    <property type="entry name" value="P-loop containing nucleotide triphosphate hydrolases"/>
    <property type="match status" value="1"/>
</dbReference>
<dbReference type="EMBL" id="JANFFA010000003">
    <property type="protein sequence ID" value="MDQ2094916.1"/>
    <property type="molecule type" value="Genomic_DNA"/>
</dbReference>
<dbReference type="NCBIfam" id="NF005677">
    <property type="entry name" value="PRK07471.1"/>
    <property type="match status" value="1"/>
</dbReference>
<evidence type="ECO:0000259" key="1">
    <source>
        <dbReference type="SMART" id="SM00382"/>
    </source>
</evidence>
<keyword evidence="3" id="KW-1185">Reference proteome</keyword>
<name>A0AAJ1UER0_9RHOB</name>
<dbReference type="PANTHER" id="PTHR11669:SF8">
    <property type="entry name" value="DNA POLYMERASE III SUBUNIT DELTA"/>
    <property type="match status" value="1"/>
</dbReference>
<dbReference type="InterPro" id="IPR027417">
    <property type="entry name" value="P-loop_NTPase"/>
</dbReference>
<reference evidence="2" key="1">
    <citation type="submission" date="2022-07" db="EMBL/GenBank/DDBJ databases">
        <authorList>
            <person name="Otstavnykh N."/>
            <person name="Isaeva M."/>
            <person name="Bystritskaya E."/>
        </authorList>
    </citation>
    <scope>NUCLEOTIDE SEQUENCE</scope>
    <source>
        <strain evidence="2">10Alg 79</strain>
    </source>
</reference>
<reference evidence="2" key="2">
    <citation type="submission" date="2023-04" db="EMBL/GenBank/DDBJ databases">
        <title>'Rhodoalgimonas zhirmunskyi' gen. nov., isolated from a red alga.</title>
        <authorList>
            <person name="Nedashkovskaya O.I."/>
            <person name="Otstavnykh N.Y."/>
            <person name="Bystritskaya E.P."/>
            <person name="Balabanova L.A."/>
            <person name="Isaeva M.P."/>
        </authorList>
    </citation>
    <scope>NUCLEOTIDE SEQUENCE</scope>
    <source>
        <strain evidence="2">10Alg 79</strain>
    </source>
</reference>
<organism evidence="2 3">
    <name type="scientific">Rhodalgimonas zhirmunskyi</name>
    <dbReference type="NCBI Taxonomy" id="2964767"/>
    <lineage>
        <taxon>Bacteria</taxon>
        <taxon>Pseudomonadati</taxon>
        <taxon>Pseudomonadota</taxon>
        <taxon>Alphaproteobacteria</taxon>
        <taxon>Rhodobacterales</taxon>
        <taxon>Roseobacteraceae</taxon>
        <taxon>Rhodalgimonas</taxon>
    </lineage>
</organism>
<dbReference type="SUPFAM" id="SSF52540">
    <property type="entry name" value="P-loop containing nucleoside triphosphate hydrolases"/>
    <property type="match status" value="1"/>
</dbReference>
<dbReference type="AlphaFoldDB" id="A0AAJ1UER0"/>
<keyword evidence="2" id="KW-0808">Transferase</keyword>
<dbReference type="EC" id="2.7.7.7" evidence="2"/>
<dbReference type="GO" id="GO:0003887">
    <property type="term" value="F:DNA-directed DNA polymerase activity"/>
    <property type="evidence" value="ECO:0007669"/>
    <property type="project" value="UniProtKB-EC"/>
</dbReference>